<dbReference type="CDD" id="cd08547">
    <property type="entry name" value="Type_II_cohesin"/>
    <property type="match status" value="1"/>
</dbReference>
<comment type="subcellular location">
    <subcellularLocation>
        <location evidence="1">Secreted</location>
    </subcellularLocation>
</comment>
<keyword evidence="2" id="KW-0964">Secreted</keyword>
<dbReference type="GO" id="GO:0030246">
    <property type="term" value="F:carbohydrate binding"/>
    <property type="evidence" value="ECO:0007669"/>
    <property type="project" value="InterPro"/>
</dbReference>
<evidence type="ECO:0000313" key="8">
    <source>
        <dbReference type="EMBL" id="KNY27013.1"/>
    </source>
</evidence>
<evidence type="ECO:0000256" key="6">
    <source>
        <dbReference type="SAM" id="SignalP"/>
    </source>
</evidence>
<evidence type="ECO:0000259" key="7">
    <source>
        <dbReference type="Pfam" id="PF00963"/>
    </source>
</evidence>
<dbReference type="InterPro" id="IPR002102">
    <property type="entry name" value="Cohesin_dom"/>
</dbReference>
<keyword evidence="5" id="KW-0812">Transmembrane</keyword>
<dbReference type="Pfam" id="PF00963">
    <property type="entry name" value="Cohesin"/>
    <property type="match status" value="1"/>
</dbReference>
<dbReference type="GO" id="GO:0000272">
    <property type="term" value="P:polysaccharide catabolic process"/>
    <property type="evidence" value="ECO:0007669"/>
    <property type="project" value="InterPro"/>
</dbReference>
<dbReference type="eggNOG" id="COG4733">
    <property type="taxonomic scope" value="Bacteria"/>
</dbReference>
<dbReference type="Gene3D" id="2.60.40.680">
    <property type="match status" value="1"/>
</dbReference>
<dbReference type="AlphaFoldDB" id="A0A0L6JMM6"/>
<feature type="chain" id="PRO_5005566225" evidence="6">
    <location>
        <begin position="28"/>
        <end position="285"/>
    </location>
</feature>
<evidence type="ECO:0000256" key="4">
    <source>
        <dbReference type="SAM" id="MobiDB-lite"/>
    </source>
</evidence>
<keyword evidence="9" id="KW-1185">Reference proteome</keyword>
<dbReference type="GO" id="GO:0005576">
    <property type="term" value="C:extracellular region"/>
    <property type="evidence" value="ECO:0007669"/>
    <property type="project" value="UniProtKB-SubCell"/>
</dbReference>
<dbReference type="STRING" id="398512.Bccel_2278"/>
<evidence type="ECO:0000256" key="5">
    <source>
        <dbReference type="SAM" id="Phobius"/>
    </source>
</evidence>
<organism evidence="8 9">
    <name type="scientific">Pseudobacteroides cellulosolvens ATCC 35603 = DSM 2933</name>
    <dbReference type="NCBI Taxonomy" id="398512"/>
    <lineage>
        <taxon>Bacteria</taxon>
        <taxon>Bacillati</taxon>
        <taxon>Bacillota</taxon>
        <taxon>Clostridia</taxon>
        <taxon>Eubacteriales</taxon>
        <taxon>Oscillospiraceae</taxon>
        <taxon>Pseudobacteroides</taxon>
    </lineage>
</organism>
<feature type="region of interest" description="Disordered" evidence="4">
    <location>
        <begin position="199"/>
        <end position="250"/>
    </location>
</feature>
<dbReference type="PATRIC" id="fig|398512.5.peg.2375"/>
<evidence type="ECO:0000256" key="2">
    <source>
        <dbReference type="ARBA" id="ARBA00022525"/>
    </source>
</evidence>
<keyword evidence="3" id="KW-0677">Repeat</keyword>
<keyword evidence="5" id="KW-0472">Membrane</keyword>
<dbReference type="EMBL" id="LGTC01000001">
    <property type="protein sequence ID" value="KNY27013.1"/>
    <property type="molecule type" value="Genomic_DNA"/>
</dbReference>
<feature type="domain" description="Cohesin" evidence="7">
    <location>
        <begin position="35"/>
        <end position="160"/>
    </location>
</feature>
<feature type="compositionally biased region" description="Low complexity" evidence="4">
    <location>
        <begin position="213"/>
        <end position="235"/>
    </location>
</feature>
<keyword evidence="5" id="KW-1133">Transmembrane helix</keyword>
<dbReference type="SUPFAM" id="SSF49384">
    <property type="entry name" value="Carbohydrate-binding domain"/>
    <property type="match status" value="1"/>
</dbReference>
<keyword evidence="6" id="KW-0732">Signal</keyword>
<name>A0A0L6JMM6_9FIRM</name>
<dbReference type="InterPro" id="IPR008965">
    <property type="entry name" value="CBM2/CBM3_carb-bd_dom_sf"/>
</dbReference>
<feature type="transmembrane region" description="Helical" evidence="5">
    <location>
        <begin position="258"/>
        <end position="279"/>
    </location>
</feature>
<dbReference type="OrthoDB" id="9768786at2"/>
<comment type="caution">
    <text evidence="8">The sequence shown here is derived from an EMBL/GenBank/DDBJ whole genome shotgun (WGS) entry which is preliminary data.</text>
</comment>
<feature type="signal peptide" evidence="6">
    <location>
        <begin position="1"/>
        <end position="27"/>
    </location>
</feature>
<dbReference type="RefSeq" id="WP_050753371.1">
    <property type="nucleotide sequence ID" value="NZ_KN050765.1"/>
</dbReference>
<proteinExistence type="predicted"/>
<protein>
    <submittedName>
        <fullName evidence="8">Cellulosome anchoring protein cohesin region</fullName>
    </submittedName>
</protein>
<dbReference type="Proteomes" id="UP000036923">
    <property type="component" value="Unassembled WGS sequence"/>
</dbReference>
<accession>A0A0L6JMM6</accession>
<sequence precursor="true">MSIKRKIVLALLFSILTTMFFTNTLYADNQPSIFIEFDKTKASVGETIKASVKINNIKDFGGYQVRLRYNPKVLQAVDADNGTPLENKTPPTKGDLLQNKDYSPMGLTTNIIEDGILDFGNLYMNMIDYKKSGKAETTGTLAVIGFKVLQDAATEVIFDDVNGNPGAINGVMLFDWTGAQLASGYSIVNAPKINASSKPIPLPSFTTRPTLKPSTAASPASSAAPETSASAVVSPDNTKADDNSAAKDETPAENKSTLIVVIIVLAAVVVIIPIIMVVLMKKRKK</sequence>
<reference evidence="9" key="1">
    <citation type="submission" date="2015-07" db="EMBL/GenBank/DDBJ databases">
        <title>Near-Complete Genome Sequence of the Cellulolytic Bacterium Bacteroides (Pseudobacteroides) cellulosolvens ATCC 35603.</title>
        <authorList>
            <person name="Dassa B."/>
            <person name="Utturkar S.M."/>
            <person name="Klingeman D.M."/>
            <person name="Hurt R.A."/>
            <person name="Keller M."/>
            <person name="Xu J."/>
            <person name="Reddy Y.H.K."/>
            <person name="Borovok I."/>
            <person name="Grinberg I.R."/>
            <person name="Lamed R."/>
            <person name="Zhivin O."/>
            <person name="Bayer E.A."/>
            <person name="Brown S.D."/>
        </authorList>
    </citation>
    <scope>NUCLEOTIDE SEQUENCE [LARGE SCALE GENOMIC DNA]</scope>
    <source>
        <strain evidence="9">DSM 2933</strain>
    </source>
</reference>
<evidence type="ECO:0000313" key="9">
    <source>
        <dbReference type="Proteomes" id="UP000036923"/>
    </source>
</evidence>
<feature type="compositionally biased region" description="Basic and acidic residues" evidence="4">
    <location>
        <begin position="238"/>
        <end position="250"/>
    </location>
</feature>
<evidence type="ECO:0000256" key="3">
    <source>
        <dbReference type="ARBA" id="ARBA00022737"/>
    </source>
</evidence>
<gene>
    <name evidence="8" type="ORF">Bccel_2278</name>
</gene>
<evidence type="ECO:0000256" key="1">
    <source>
        <dbReference type="ARBA" id="ARBA00004613"/>
    </source>
</evidence>